<protein>
    <submittedName>
        <fullName evidence="1">Uncharacterized protein</fullName>
    </submittedName>
</protein>
<evidence type="ECO:0000313" key="2">
    <source>
        <dbReference type="Proteomes" id="UP001489719"/>
    </source>
</evidence>
<reference evidence="2" key="1">
    <citation type="journal article" date="2024" name="Front. Bioeng. Biotechnol.">
        <title>Genome-scale model development and genomic sequencing of the oleaginous clade Lipomyces.</title>
        <authorList>
            <person name="Czajka J.J."/>
            <person name="Han Y."/>
            <person name="Kim J."/>
            <person name="Mondo S.J."/>
            <person name="Hofstad B.A."/>
            <person name="Robles A."/>
            <person name="Haridas S."/>
            <person name="Riley R."/>
            <person name="LaButti K."/>
            <person name="Pangilinan J."/>
            <person name="Andreopoulos W."/>
            <person name="Lipzen A."/>
            <person name="Yan J."/>
            <person name="Wang M."/>
            <person name="Ng V."/>
            <person name="Grigoriev I.V."/>
            <person name="Spatafora J.W."/>
            <person name="Magnuson J.K."/>
            <person name="Baker S.E."/>
            <person name="Pomraning K.R."/>
        </authorList>
    </citation>
    <scope>NUCLEOTIDE SEQUENCE [LARGE SCALE GENOMIC DNA]</scope>
    <source>
        <strain evidence="2">CBS 10300</strain>
    </source>
</reference>
<keyword evidence="2" id="KW-1185">Reference proteome</keyword>
<comment type="caution">
    <text evidence="1">The sequence shown here is derived from an EMBL/GenBank/DDBJ whole genome shotgun (WGS) entry which is preliminary data.</text>
</comment>
<dbReference type="Proteomes" id="UP001489719">
    <property type="component" value="Unassembled WGS sequence"/>
</dbReference>
<dbReference type="EMBL" id="MU970068">
    <property type="protein sequence ID" value="KAK9322958.1"/>
    <property type="molecule type" value="Genomic_DNA"/>
</dbReference>
<evidence type="ECO:0000313" key="1">
    <source>
        <dbReference type="EMBL" id="KAK9322958.1"/>
    </source>
</evidence>
<organism evidence="1 2">
    <name type="scientific">Lipomyces orientalis</name>
    <dbReference type="NCBI Taxonomy" id="1233043"/>
    <lineage>
        <taxon>Eukaryota</taxon>
        <taxon>Fungi</taxon>
        <taxon>Dikarya</taxon>
        <taxon>Ascomycota</taxon>
        <taxon>Saccharomycotina</taxon>
        <taxon>Lipomycetes</taxon>
        <taxon>Lipomycetales</taxon>
        <taxon>Lipomycetaceae</taxon>
        <taxon>Lipomyces</taxon>
    </lineage>
</organism>
<gene>
    <name evidence="1" type="ORF">V1517DRAFT_321835</name>
</gene>
<sequence length="341" mass="40469">MVSFPQLASHRNPVLHLYRALLHHANDLIKDAKVIRPTTDQPFTAPITHADALFLKRTIRRGFRKNRRRISLAKCRALLTDAYAREQTLRVAARKHDPNALAAVHRYIAQAQDRAAYHSFSYRRNPPRTPDADAAYKARQRKEAYIRMWAPGVRFRIPGLPEDRVREIAWQFHLKREQHLLERRRRYKAYHVKMPRLSFYQNAFSLPIFQKPFLHNHALARFLNRLRIDRQLMLDRIMDARVAVSYSAYADLDEMWMNQLTGQAGQVGAEDTTFLQHGRESLNLLNKQLESARKYSRDSRQRTLRQLEFTRLEQLRNHSKQFRRIWRFSPDELELEASLLD</sequence>
<accession>A0ACC3TS41</accession>
<proteinExistence type="predicted"/>
<name>A0ACC3TS41_9ASCO</name>